<proteinExistence type="predicted"/>
<reference evidence="3 4" key="1">
    <citation type="submission" date="2019-02" db="EMBL/GenBank/DDBJ databases">
        <title>Draft Genome Sequence of the Prevotella sp. BCRC 81118, Isolated from Human Feces.</title>
        <authorList>
            <person name="Huang C.-H."/>
        </authorList>
    </citation>
    <scope>NUCLEOTIDE SEQUENCE [LARGE SCALE GENOMIC DNA]</scope>
    <source>
        <strain evidence="3 4">BCRC 81118</strain>
    </source>
</reference>
<dbReference type="Gene3D" id="2.40.160.20">
    <property type="match status" value="1"/>
</dbReference>
<feature type="chain" id="PRO_5021252056" evidence="1">
    <location>
        <begin position="21"/>
        <end position="241"/>
    </location>
</feature>
<keyword evidence="1" id="KW-0732">Signal</keyword>
<dbReference type="Proteomes" id="UP000297872">
    <property type="component" value="Unassembled WGS sequence"/>
</dbReference>
<dbReference type="OrthoDB" id="1076966at2"/>
<feature type="signal peptide" evidence="1">
    <location>
        <begin position="1"/>
        <end position="20"/>
    </location>
</feature>
<accession>A0A4Y8V6G1</accession>
<dbReference type="AlphaFoldDB" id="A0A4Y8V6G1"/>
<protein>
    <submittedName>
        <fullName evidence="3">PorT family protein</fullName>
    </submittedName>
</protein>
<evidence type="ECO:0000256" key="1">
    <source>
        <dbReference type="SAM" id="SignalP"/>
    </source>
</evidence>
<organism evidence="3 4">
    <name type="scientific">Segatella hominis</name>
    <dbReference type="NCBI Taxonomy" id="2518605"/>
    <lineage>
        <taxon>Bacteria</taxon>
        <taxon>Pseudomonadati</taxon>
        <taxon>Bacteroidota</taxon>
        <taxon>Bacteroidia</taxon>
        <taxon>Bacteroidales</taxon>
        <taxon>Prevotellaceae</taxon>
        <taxon>Segatella</taxon>
    </lineage>
</organism>
<gene>
    <name evidence="3" type="ORF">EXN75_14060</name>
</gene>
<keyword evidence="4" id="KW-1185">Reference proteome</keyword>
<dbReference type="Pfam" id="PF13568">
    <property type="entry name" value="OMP_b-brl_2"/>
    <property type="match status" value="1"/>
</dbReference>
<name>A0A4Y8V6G1_9BACT</name>
<evidence type="ECO:0000259" key="2">
    <source>
        <dbReference type="Pfam" id="PF13568"/>
    </source>
</evidence>
<feature type="domain" description="Outer membrane protein beta-barrel" evidence="2">
    <location>
        <begin position="20"/>
        <end position="211"/>
    </location>
</feature>
<dbReference type="GeneID" id="302996391"/>
<evidence type="ECO:0000313" key="3">
    <source>
        <dbReference type="EMBL" id="TFH76290.1"/>
    </source>
</evidence>
<sequence>MNTGIKLTVLLSTCCLSLSAQENSFNAGIRLGGGYSINNHIDRILVSENYYSNYSFDNKGLFVPSAELFFLYREPGSLCGVEAGITYYNKTARVRYEDRNELNYTLSTRYHHLGLAAYLNLYPFRGRNSLHVSLGGRIGANLSPDNLSYTGNQEDEKFSALGYPGVKETERLLRDKLKGRPDAALGGGIGYEFPFGMTVDLRYHYSLTNSIKTETNTYNWVEQDNHNQQIELTVGYMIKIK</sequence>
<dbReference type="EMBL" id="SGVY01000050">
    <property type="protein sequence ID" value="TFH76290.1"/>
    <property type="molecule type" value="Genomic_DNA"/>
</dbReference>
<dbReference type="InterPro" id="IPR025665">
    <property type="entry name" value="Beta-barrel_OMP_2"/>
</dbReference>
<dbReference type="RefSeq" id="WP_134844281.1">
    <property type="nucleotide sequence ID" value="NZ_SGVY01000050.1"/>
</dbReference>
<evidence type="ECO:0000313" key="4">
    <source>
        <dbReference type="Proteomes" id="UP000297872"/>
    </source>
</evidence>
<comment type="caution">
    <text evidence="3">The sequence shown here is derived from an EMBL/GenBank/DDBJ whole genome shotgun (WGS) entry which is preliminary data.</text>
</comment>